<proteinExistence type="predicted"/>
<reference evidence="1 2" key="1">
    <citation type="submission" date="2022-03" db="EMBL/GenBank/DDBJ databases">
        <authorList>
            <person name="Macdonald S."/>
            <person name="Ahmed S."/>
            <person name="Newling K."/>
        </authorList>
    </citation>
    <scope>NUCLEOTIDE SEQUENCE [LARGE SCALE GENOMIC DNA]</scope>
</reference>
<name>A0ABC8JM05_ERUVS</name>
<evidence type="ECO:0008006" key="3">
    <source>
        <dbReference type="Google" id="ProtNLM"/>
    </source>
</evidence>
<keyword evidence="2" id="KW-1185">Reference proteome</keyword>
<dbReference type="Proteomes" id="UP001642260">
    <property type="component" value="Unassembled WGS sequence"/>
</dbReference>
<gene>
    <name evidence="1" type="ORF">ERUC_LOCUS10788</name>
</gene>
<evidence type="ECO:0000313" key="2">
    <source>
        <dbReference type="Proteomes" id="UP001642260"/>
    </source>
</evidence>
<evidence type="ECO:0000313" key="1">
    <source>
        <dbReference type="EMBL" id="CAH8326806.1"/>
    </source>
</evidence>
<organism evidence="1 2">
    <name type="scientific">Eruca vesicaria subsp. sativa</name>
    <name type="common">Garden rocket</name>
    <name type="synonym">Eruca sativa</name>
    <dbReference type="NCBI Taxonomy" id="29727"/>
    <lineage>
        <taxon>Eukaryota</taxon>
        <taxon>Viridiplantae</taxon>
        <taxon>Streptophyta</taxon>
        <taxon>Embryophyta</taxon>
        <taxon>Tracheophyta</taxon>
        <taxon>Spermatophyta</taxon>
        <taxon>Magnoliopsida</taxon>
        <taxon>eudicotyledons</taxon>
        <taxon>Gunneridae</taxon>
        <taxon>Pentapetalae</taxon>
        <taxon>rosids</taxon>
        <taxon>malvids</taxon>
        <taxon>Brassicales</taxon>
        <taxon>Brassicaceae</taxon>
        <taxon>Brassiceae</taxon>
        <taxon>Eruca</taxon>
    </lineage>
</organism>
<dbReference type="EMBL" id="CAKOAT010106265">
    <property type="protein sequence ID" value="CAH8326806.1"/>
    <property type="molecule type" value="Genomic_DNA"/>
</dbReference>
<dbReference type="AlphaFoldDB" id="A0ABC8JM05"/>
<comment type="caution">
    <text evidence="1">The sequence shown here is derived from an EMBL/GenBank/DDBJ whole genome shotgun (WGS) entry which is preliminary data.</text>
</comment>
<accession>A0ABC8JM05</accession>
<protein>
    <recommendedName>
        <fullName evidence="3">Retrotransposon gag domain-containing protein</fullName>
    </recommendedName>
</protein>
<sequence length="297" mass="35031">MCLCFYYGSDRIFTRRMFPLDHYEWRKPRLHYGPRITRDYARRWHPDAGMLPMFPEPEEQYREFPFEYPREQTLKRKMLMPHFQRMAMERRIWQGQATFQILPEEELPKRRGRPSRPPSAIGEPLRVFTGKCQCKTLSRTTQGDRSVVEYTEDFIRQASCVNRRQHKCGASAELAAVARTEKEDAEEDLEMNDGDMVQKPRKVRDYLVEFMETAKKCQPKPAEEWCRLFKAGLHSDIRNELAGVLEPLDFALVKRVAGQALDAEEVWARKNARTECECSTEDDEDRSRRRKVAVGMV</sequence>